<dbReference type="InterPro" id="IPR029070">
    <property type="entry name" value="Chitinase_insertion_sf"/>
</dbReference>
<sequence length="300" mass="34496">MVACGGWGTKGFSNMAYTYENRQRFIKSIINFNKEYQLDGIDIDWEYPTIPAANTKARLEDKQNFSLLIKELREALNTLNRKQTLTFASAGWKNYYKNIELQEVMQYVDYIHIMTYDLVGSSSPYTGHHTALGRITSKHVKETPADSIIKSKTQKSTYELNSAEMIVEYCLNNGVSTRQIVLGSAFYSRTWKGVPYKNNGLYQTNKGAYVNAITYNEIIAKYEKNKNFKKYWDTVAKAPYLFNKKDSIFISYDDTLSVKLKTSYVKKLALGGIMFWQLSQDTQDSNSLLSAIYRASLKEH</sequence>
<evidence type="ECO:0000256" key="4">
    <source>
        <dbReference type="ARBA" id="ARBA00023024"/>
    </source>
</evidence>
<dbReference type="InterPro" id="IPR001579">
    <property type="entry name" value="Glyco_hydro_18_chit_AS"/>
</dbReference>
<name>A0ABP6X551_9FLAO</name>
<keyword evidence="5 6" id="KW-0326">Glycosidase</keyword>
<evidence type="ECO:0000256" key="5">
    <source>
        <dbReference type="ARBA" id="ARBA00023295"/>
    </source>
</evidence>
<evidence type="ECO:0000256" key="2">
    <source>
        <dbReference type="ARBA" id="ARBA00012729"/>
    </source>
</evidence>
<evidence type="ECO:0000259" key="8">
    <source>
        <dbReference type="PROSITE" id="PS51910"/>
    </source>
</evidence>
<dbReference type="SMART" id="SM00636">
    <property type="entry name" value="Glyco_18"/>
    <property type="match status" value="1"/>
</dbReference>
<dbReference type="Proteomes" id="UP001500954">
    <property type="component" value="Unassembled WGS sequence"/>
</dbReference>
<dbReference type="PROSITE" id="PS51910">
    <property type="entry name" value="GH18_2"/>
    <property type="match status" value="1"/>
</dbReference>
<feature type="domain" description="GH18" evidence="8">
    <location>
        <begin position="1"/>
        <end position="299"/>
    </location>
</feature>
<reference evidence="10" key="1">
    <citation type="journal article" date="2019" name="Int. J. Syst. Evol. Microbiol.">
        <title>The Global Catalogue of Microorganisms (GCM) 10K type strain sequencing project: providing services to taxonomists for standard genome sequencing and annotation.</title>
        <authorList>
            <consortium name="The Broad Institute Genomics Platform"/>
            <consortium name="The Broad Institute Genome Sequencing Center for Infectious Disease"/>
            <person name="Wu L."/>
            <person name="Ma J."/>
        </authorList>
    </citation>
    <scope>NUCLEOTIDE SEQUENCE [LARGE SCALE GENOMIC DNA]</scope>
    <source>
        <strain evidence="10">JCM 17111</strain>
    </source>
</reference>
<dbReference type="Gene3D" id="3.20.20.80">
    <property type="entry name" value="Glycosidases"/>
    <property type="match status" value="1"/>
</dbReference>
<dbReference type="InterPro" id="IPR017853">
    <property type="entry name" value="GH"/>
</dbReference>
<dbReference type="Pfam" id="PF00704">
    <property type="entry name" value="Glyco_hydro_18"/>
    <property type="match status" value="1"/>
</dbReference>
<keyword evidence="10" id="KW-1185">Reference proteome</keyword>
<keyword evidence="3 6" id="KW-0378">Hydrolase</keyword>
<comment type="catalytic activity">
    <reaction evidence="1">
        <text>Random endo-hydrolysis of N-acetyl-beta-D-glucosaminide (1-&gt;4)-beta-linkages in chitin and chitodextrins.</text>
        <dbReference type="EC" id="3.2.1.14"/>
    </reaction>
</comment>
<keyword evidence="4" id="KW-0119">Carbohydrate metabolism</keyword>
<dbReference type="RefSeq" id="WP_345004726.1">
    <property type="nucleotide sequence ID" value="NZ_BAABCY010000031.1"/>
</dbReference>
<evidence type="ECO:0000256" key="6">
    <source>
        <dbReference type="RuleBase" id="RU000489"/>
    </source>
</evidence>
<dbReference type="SUPFAM" id="SSF54556">
    <property type="entry name" value="Chitinase insertion domain"/>
    <property type="match status" value="1"/>
</dbReference>
<dbReference type="SUPFAM" id="SSF51445">
    <property type="entry name" value="(Trans)glycosidases"/>
    <property type="match status" value="1"/>
</dbReference>
<proteinExistence type="inferred from homology"/>
<comment type="caution">
    <text evidence="9">The sequence shown here is derived from an EMBL/GenBank/DDBJ whole genome shotgun (WGS) entry which is preliminary data.</text>
</comment>
<dbReference type="InterPro" id="IPR001223">
    <property type="entry name" value="Glyco_hydro18_cat"/>
</dbReference>
<dbReference type="PANTHER" id="PTHR11177:SF317">
    <property type="entry name" value="CHITINASE 12-RELATED"/>
    <property type="match status" value="1"/>
</dbReference>
<dbReference type="InterPro" id="IPR011583">
    <property type="entry name" value="Chitinase_II/V-like_cat"/>
</dbReference>
<dbReference type="InterPro" id="IPR050314">
    <property type="entry name" value="Glycosyl_Hydrlase_18"/>
</dbReference>
<keyword evidence="4" id="KW-0624">Polysaccharide degradation</keyword>
<organism evidence="9 10">
    <name type="scientific">Snuella lapsa</name>
    <dbReference type="NCBI Taxonomy" id="870481"/>
    <lineage>
        <taxon>Bacteria</taxon>
        <taxon>Pseudomonadati</taxon>
        <taxon>Bacteroidota</taxon>
        <taxon>Flavobacteriia</taxon>
        <taxon>Flavobacteriales</taxon>
        <taxon>Flavobacteriaceae</taxon>
        <taxon>Snuella</taxon>
    </lineage>
</organism>
<evidence type="ECO:0000313" key="10">
    <source>
        <dbReference type="Proteomes" id="UP001500954"/>
    </source>
</evidence>
<comment type="similarity">
    <text evidence="7">Belongs to the glycosyl hydrolase 18 family.</text>
</comment>
<keyword evidence="4" id="KW-0146">Chitin degradation</keyword>
<dbReference type="PANTHER" id="PTHR11177">
    <property type="entry name" value="CHITINASE"/>
    <property type="match status" value="1"/>
</dbReference>
<dbReference type="PROSITE" id="PS01095">
    <property type="entry name" value="GH18_1"/>
    <property type="match status" value="1"/>
</dbReference>
<gene>
    <name evidence="9" type="ORF">GCM10022395_09820</name>
</gene>
<evidence type="ECO:0000256" key="7">
    <source>
        <dbReference type="RuleBase" id="RU004453"/>
    </source>
</evidence>
<protein>
    <recommendedName>
        <fullName evidence="2">chitinase</fullName>
        <ecNumber evidence="2">3.2.1.14</ecNumber>
    </recommendedName>
</protein>
<dbReference type="EC" id="3.2.1.14" evidence="2"/>
<evidence type="ECO:0000256" key="3">
    <source>
        <dbReference type="ARBA" id="ARBA00022801"/>
    </source>
</evidence>
<evidence type="ECO:0000313" key="9">
    <source>
        <dbReference type="EMBL" id="GAA3561165.1"/>
    </source>
</evidence>
<dbReference type="EMBL" id="BAABCY010000031">
    <property type="protein sequence ID" value="GAA3561165.1"/>
    <property type="molecule type" value="Genomic_DNA"/>
</dbReference>
<accession>A0ABP6X551</accession>
<evidence type="ECO:0000256" key="1">
    <source>
        <dbReference type="ARBA" id="ARBA00000822"/>
    </source>
</evidence>
<dbReference type="Gene3D" id="3.10.50.10">
    <property type="match status" value="1"/>
</dbReference>